<evidence type="ECO:0000313" key="1">
    <source>
        <dbReference type="EMBL" id="AIY16155.3"/>
    </source>
</evidence>
<sequence length="232" mass="26471">MMNSEARKRAAGIAASNPTDHSRARRWKGRPRDFQREALRLFALERERTLLPWSYVTLACGIEMCLRVECMTVHAPKRIDYPEFVCIYCGLPGDGKDHLLPKPNTGEALRKYVLVVPSCGECNGFINDFPDPHVGRRRILAQQKIAKKNRHLLERKEKSEAELNELGHELRSVAIKNNNKARGVRLRLAWPDDHAYDLRAFQHSGIENPAGLGLCDEVALAYSDRPYWEEVA</sequence>
<organism evidence="1 2">
    <name type="scientific">Nocardioides simplex</name>
    <name type="common">Arthrobacter simplex</name>
    <dbReference type="NCBI Taxonomy" id="2045"/>
    <lineage>
        <taxon>Bacteria</taxon>
        <taxon>Bacillati</taxon>
        <taxon>Actinomycetota</taxon>
        <taxon>Actinomycetes</taxon>
        <taxon>Propionibacteriales</taxon>
        <taxon>Nocardioidaceae</taxon>
        <taxon>Pimelobacter</taxon>
    </lineage>
</organism>
<dbReference type="KEGG" id="psim:KR76_04165"/>
<dbReference type="OrthoDB" id="9802901at2"/>
<gene>
    <name evidence="1" type="ORF">KR76_04165</name>
</gene>
<dbReference type="RefSeq" id="WP_038676842.1">
    <property type="nucleotide sequence ID" value="NZ_BJMC01000029.1"/>
</dbReference>
<name>A0A0A1DLA5_NOCSI</name>
<keyword evidence="2" id="KW-1185">Reference proteome</keyword>
<reference evidence="1 2" key="1">
    <citation type="journal article" date="2015" name="Genome Announc.">
        <title>Complete Genome Sequence of Steroid-Transforming Nocardioides simplex VKM Ac-2033D.</title>
        <authorList>
            <person name="Shtratnikova V.Y."/>
            <person name="Schelkunov M.I."/>
            <person name="Pekov Y.A."/>
            <person name="Fokina V.V."/>
            <person name="Logacheva M.D."/>
            <person name="Sokolov S.L."/>
            <person name="Bragin E.Y."/>
            <person name="Ashapkin V.V."/>
            <person name="Donova M.V."/>
        </authorList>
    </citation>
    <scope>NUCLEOTIDE SEQUENCE [LARGE SCALE GENOMIC DNA]</scope>
    <source>
        <strain evidence="1 2">VKM Ac-2033D</strain>
    </source>
</reference>
<evidence type="ECO:0000313" key="2">
    <source>
        <dbReference type="Proteomes" id="UP000030300"/>
    </source>
</evidence>
<dbReference type="GeneID" id="96608156"/>
<dbReference type="AlphaFoldDB" id="A0A0A1DLA5"/>
<dbReference type="Proteomes" id="UP000030300">
    <property type="component" value="Chromosome"/>
</dbReference>
<proteinExistence type="predicted"/>
<dbReference type="EMBL" id="CP009896">
    <property type="protein sequence ID" value="AIY16155.3"/>
    <property type="molecule type" value="Genomic_DNA"/>
</dbReference>
<accession>A0A0A1DLA5</accession>
<protein>
    <submittedName>
        <fullName evidence="1">Uncharacterized protein</fullName>
    </submittedName>
</protein>